<reference evidence="1 2" key="1">
    <citation type="submission" date="2022-12" db="EMBL/GenBank/DDBJ databases">
        <title>Polyphasic characterization of Geotalea uranireducens NIT-SL11 newly isolated from a complex of sewage sludge and microbially reduced graphene oxide.</title>
        <authorList>
            <person name="Xie L."/>
            <person name="Yoshida N."/>
            <person name="Meng L."/>
        </authorList>
    </citation>
    <scope>NUCLEOTIDE SEQUENCE [LARGE SCALE GENOMIC DNA]</scope>
    <source>
        <strain evidence="1 2">NIT-SL11</strain>
    </source>
</reference>
<sequence>MLLDEVFNIEEFRKFATDGSAVIKGDTAFFVDKQPKDKIPAFFSVLNVDELQSHGSQKTFCESCCMTQSIFFCHLSIPQK</sequence>
<evidence type="ECO:0000313" key="2">
    <source>
        <dbReference type="Proteomes" id="UP001317705"/>
    </source>
</evidence>
<gene>
    <name evidence="1" type="ORF">GURASL_20920</name>
</gene>
<dbReference type="Proteomes" id="UP001317705">
    <property type="component" value="Chromosome"/>
</dbReference>
<name>A0ABM8ELS0_9BACT</name>
<organism evidence="1 2">
    <name type="scientific">Geotalea uraniireducens</name>
    <dbReference type="NCBI Taxonomy" id="351604"/>
    <lineage>
        <taxon>Bacteria</taxon>
        <taxon>Pseudomonadati</taxon>
        <taxon>Thermodesulfobacteriota</taxon>
        <taxon>Desulfuromonadia</taxon>
        <taxon>Geobacterales</taxon>
        <taxon>Geobacteraceae</taxon>
        <taxon>Geotalea</taxon>
    </lineage>
</organism>
<dbReference type="EMBL" id="AP027151">
    <property type="protein sequence ID" value="BDV43169.1"/>
    <property type="molecule type" value="Genomic_DNA"/>
</dbReference>
<proteinExistence type="predicted"/>
<accession>A0ABM8ELS0</accession>
<protein>
    <submittedName>
        <fullName evidence="1">Uncharacterized protein</fullName>
    </submittedName>
</protein>
<evidence type="ECO:0000313" key="1">
    <source>
        <dbReference type="EMBL" id="BDV43169.1"/>
    </source>
</evidence>
<keyword evidence="2" id="KW-1185">Reference proteome</keyword>